<dbReference type="AlphaFoldDB" id="A0A4P1RDL5"/>
<evidence type="ECO:0000313" key="4">
    <source>
        <dbReference type="Proteomes" id="UP000188354"/>
    </source>
</evidence>
<feature type="region of interest" description="Disordered" evidence="1">
    <location>
        <begin position="111"/>
        <end position="131"/>
    </location>
</feature>
<gene>
    <name evidence="3" type="ORF">TanjilG_03406</name>
</gene>
<protein>
    <submittedName>
        <fullName evidence="3">Uncharacterized protein</fullName>
    </submittedName>
</protein>
<reference evidence="3 4" key="1">
    <citation type="journal article" date="2017" name="Plant Biotechnol. J.">
        <title>A comprehensive draft genome sequence for lupin (Lupinus angustifolius), an emerging health food: insights into plant-microbe interactions and legume evolution.</title>
        <authorList>
            <person name="Hane J.K."/>
            <person name="Ming Y."/>
            <person name="Kamphuis L.G."/>
            <person name="Nelson M.N."/>
            <person name="Garg G."/>
            <person name="Atkins C.A."/>
            <person name="Bayer P.E."/>
            <person name="Bravo A."/>
            <person name="Bringans S."/>
            <person name="Cannon S."/>
            <person name="Edwards D."/>
            <person name="Foley R."/>
            <person name="Gao L.L."/>
            <person name="Harrison M.J."/>
            <person name="Huang W."/>
            <person name="Hurgobin B."/>
            <person name="Li S."/>
            <person name="Liu C.W."/>
            <person name="McGrath A."/>
            <person name="Morahan G."/>
            <person name="Murray J."/>
            <person name="Weller J."/>
            <person name="Jian J."/>
            <person name="Singh K.B."/>
        </authorList>
    </citation>
    <scope>NUCLEOTIDE SEQUENCE [LARGE SCALE GENOMIC DNA]</scope>
    <source>
        <strain evidence="4">cv. Tanjil</strain>
        <tissue evidence="3">Whole plant</tissue>
    </source>
</reference>
<dbReference type="PANTHER" id="PTHR35482:SF1">
    <property type="entry name" value="CYTOCHROME C OXIDASE SUBUNIT"/>
    <property type="match status" value="1"/>
</dbReference>
<dbReference type="Proteomes" id="UP000188354">
    <property type="component" value="Chromosome LG07"/>
</dbReference>
<sequence>MASLQPSCYSSFSIVSSFSTIAFKNTKLYCAKNTDNAESSEQTSTETASQVDPVKLAFNKAKAYKQSIKQENDVDGGKKDLEASVKIAMEKAKKYKQNKGVGVSDTADETTQGLRMGSEKTSGKTFIDNNSDGKKRGLSVSKLDFVGLDFADKKTTRGLPPGLVPISDSFSDGDFSEVELIVGDSTKFDAATDQKPGQTKEDEAQFYKPKVSTWGVFPRPGNISKTYGGGRVIRPGEVLETEEEKAVKEARTKQLLAAYNKEVGLNIDPKLKSECEEVLKDGDLLMNAGKLKDALPYYEKVMDKLTFKSELHGLAALQWSICQDSLNRLKEARSMYEKLQSHPSAKVNKRARQFMYSFQAMEMLKVKTGSPFYLKNTGYQNFFDAFIENKSDYPMEDDVVQESAMNQVLLYILFLVSPIFVVLLIAVQKKL</sequence>
<feature type="transmembrane region" description="Helical" evidence="2">
    <location>
        <begin position="408"/>
        <end position="427"/>
    </location>
</feature>
<name>A0A4P1RDL5_LUPAN</name>
<keyword evidence="2" id="KW-1133">Transmembrane helix</keyword>
<keyword evidence="4" id="KW-1185">Reference proteome</keyword>
<evidence type="ECO:0000256" key="1">
    <source>
        <dbReference type="SAM" id="MobiDB-lite"/>
    </source>
</evidence>
<evidence type="ECO:0000256" key="2">
    <source>
        <dbReference type="SAM" id="Phobius"/>
    </source>
</evidence>
<proteinExistence type="predicted"/>
<evidence type="ECO:0000313" key="3">
    <source>
        <dbReference type="EMBL" id="OIW08730.1"/>
    </source>
</evidence>
<dbReference type="Gramene" id="OIW08730">
    <property type="protein sequence ID" value="OIW08730"/>
    <property type="gene ID" value="TanjilG_03406"/>
</dbReference>
<dbReference type="OrthoDB" id="206869at2759"/>
<accession>A0A4P1RDL5</accession>
<dbReference type="PANTHER" id="PTHR35482">
    <property type="entry name" value="CYTOCHROME C OXIDASE SUBUNIT"/>
    <property type="match status" value="1"/>
</dbReference>
<dbReference type="KEGG" id="lang:109351485"/>
<keyword evidence="2" id="KW-0472">Membrane</keyword>
<organism evidence="3 4">
    <name type="scientific">Lupinus angustifolius</name>
    <name type="common">Narrow-leaved blue lupine</name>
    <dbReference type="NCBI Taxonomy" id="3871"/>
    <lineage>
        <taxon>Eukaryota</taxon>
        <taxon>Viridiplantae</taxon>
        <taxon>Streptophyta</taxon>
        <taxon>Embryophyta</taxon>
        <taxon>Tracheophyta</taxon>
        <taxon>Spermatophyta</taxon>
        <taxon>Magnoliopsida</taxon>
        <taxon>eudicotyledons</taxon>
        <taxon>Gunneridae</taxon>
        <taxon>Pentapetalae</taxon>
        <taxon>rosids</taxon>
        <taxon>fabids</taxon>
        <taxon>Fabales</taxon>
        <taxon>Fabaceae</taxon>
        <taxon>Papilionoideae</taxon>
        <taxon>50 kb inversion clade</taxon>
        <taxon>genistoids sensu lato</taxon>
        <taxon>core genistoids</taxon>
        <taxon>Genisteae</taxon>
        <taxon>Lupinus</taxon>
    </lineage>
</organism>
<dbReference type="EMBL" id="CM007367">
    <property type="protein sequence ID" value="OIW08730.1"/>
    <property type="molecule type" value="Genomic_DNA"/>
</dbReference>
<keyword evidence="2" id="KW-0812">Transmembrane</keyword>